<evidence type="ECO:0000313" key="2">
    <source>
        <dbReference type="EMBL" id="HIZ45880.1"/>
    </source>
</evidence>
<dbReference type="Proteomes" id="UP000824062">
    <property type="component" value="Unassembled WGS sequence"/>
</dbReference>
<organism evidence="2 3">
    <name type="scientific">Candidatus Olsenella pullistercoris</name>
    <dbReference type="NCBI Taxonomy" id="2838712"/>
    <lineage>
        <taxon>Bacteria</taxon>
        <taxon>Bacillati</taxon>
        <taxon>Actinomycetota</taxon>
        <taxon>Coriobacteriia</taxon>
        <taxon>Coriobacteriales</taxon>
        <taxon>Atopobiaceae</taxon>
        <taxon>Olsenella</taxon>
    </lineage>
</organism>
<reference evidence="2" key="2">
    <citation type="submission" date="2021-04" db="EMBL/GenBank/DDBJ databases">
        <authorList>
            <person name="Gilroy R."/>
        </authorList>
    </citation>
    <scope>NUCLEOTIDE SEQUENCE</scope>
    <source>
        <strain evidence="2">ChiHjej12B11-14209</strain>
    </source>
</reference>
<dbReference type="EMBL" id="DXBM01000025">
    <property type="protein sequence ID" value="HIZ45880.1"/>
    <property type="molecule type" value="Genomic_DNA"/>
</dbReference>
<keyword evidence="1" id="KW-0472">Membrane</keyword>
<sequence>MQAITDFFTWLFNDPTGVICLVVGGIFVCLAIALLMERKTKQRYFNHEKSEGDWDLFGDDEEE</sequence>
<dbReference type="InterPro" id="IPR046570">
    <property type="entry name" value="DUF6724"/>
</dbReference>
<dbReference type="Pfam" id="PF20485">
    <property type="entry name" value="DUF6724"/>
    <property type="match status" value="1"/>
</dbReference>
<evidence type="ECO:0000313" key="3">
    <source>
        <dbReference type="Proteomes" id="UP000824062"/>
    </source>
</evidence>
<evidence type="ECO:0000256" key="1">
    <source>
        <dbReference type="SAM" id="Phobius"/>
    </source>
</evidence>
<comment type="caution">
    <text evidence="2">The sequence shown here is derived from an EMBL/GenBank/DDBJ whole genome shotgun (WGS) entry which is preliminary data.</text>
</comment>
<gene>
    <name evidence="2" type="ORF">IAA19_02530</name>
</gene>
<keyword evidence="1" id="KW-0812">Transmembrane</keyword>
<reference evidence="2" key="1">
    <citation type="journal article" date="2021" name="PeerJ">
        <title>Extensive microbial diversity within the chicken gut microbiome revealed by metagenomics and culture.</title>
        <authorList>
            <person name="Gilroy R."/>
            <person name="Ravi A."/>
            <person name="Getino M."/>
            <person name="Pursley I."/>
            <person name="Horton D.L."/>
            <person name="Alikhan N.F."/>
            <person name="Baker D."/>
            <person name="Gharbi K."/>
            <person name="Hall N."/>
            <person name="Watson M."/>
            <person name="Adriaenssens E.M."/>
            <person name="Foster-Nyarko E."/>
            <person name="Jarju S."/>
            <person name="Secka A."/>
            <person name="Antonio M."/>
            <person name="Oren A."/>
            <person name="Chaudhuri R.R."/>
            <person name="La Ragione R."/>
            <person name="Hildebrand F."/>
            <person name="Pallen M.J."/>
        </authorList>
    </citation>
    <scope>NUCLEOTIDE SEQUENCE</scope>
    <source>
        <strain evidence="2">ChiHjej12B11-14209</strain>
    </source>
</reference>
<protein>
    <submittedName>
        <fullName evidence="2">Uncharacterized protein</fullName>
    </submittedName>
</protein>
<keyword evidence="1" id="KW-1133">Transmembrane helix</keyword>
<accession>A0A9D2EYW6</accession>
<dbReference type="AlphaFoldDB" id="A0A9D2EYW6"/>
<proteinExistence type="predicted"/>
<feature type="transmembrane region" description="Helical" evidence="1">
    <location>
        <begin position="16"/>
        <end position="36"/>
    </location>
</feature>
<name>A0A9D2EYW6_9ACTN</name>